<keyword evidence="4" id="KW-1185">Reference proteome</keyword>
<evidence type="ECO:0000313" key="4">
    <source>
        <dbReference type="Proteomes" id="UP001379235"/>
    </source>
</evidence>
<dbReference type="InterPro" id="IPR002539">
    <property type="entry name" value="MaoC-like_dom"/>
</dbReference>
<dbReference type="InterPro" id="IPR054357">
    <property type="entry name" value="MFE-2_N"/>
</dbReference>
<dbReference type="PANTHER" id="PTHR13078">
    <property type="entry name" value="PEROXISOMAL MULTIFUNCTIONAL ENZYME TYPE 2-RELATED"/>
    <property type="match status" value="1"/>
</dbReference>
<evidence type="ECO:0000313" key="3">
    <source>
        <dbReference type="EMBL" id="MEJ6011038.1"/>
    </source>
</evidence>
<dbReference type="InterPro" id="IPR029069">
    <property type="entry name" value="HotDog_dom_sf"/>
</dbReference>
<evidence type="ECO:0000259" key="1">
    <source>
        <dbReference type="Pfam" id="PF01575"/>
    </source>
</evidence>
<organism evidence="3 4">
    <name type="scientific">Novosphingobium aquae</name>
    <dbReference type="NCBI Taxonomy" id="3133435"/>
    <lineage>
        <taxon>Bacteria</taxon>
        <taxon>Pseudomonadati</taxon>
        <taxon>Pseudomonadota</taxon>
        <taxon>Alphaproteobacteria</taxon>
        <taxon>Sphingomonadales</taxon>
        <taxon>Sphingomonadaceae</taxon>
        <taxon>Novosphingobium</taxon>
    </lineage>
</organism>
<sequence>MTAPLDTARLLAYTIPKARDDYDPRDAILYALGTGAGLSDEVDETSFLYERQIQVLPTMGVVLGSPGFWGMDPATGIDWANVMHGEERLCLFQPLDPSGTLIGETKVTDLADKGVGKPALIRSVKELRTPGGTLVAEATETWIVIGAGGFGGPRDLPGKSLPGVPDHAPDFQIDLPTSVNQAAIYRLSGDRNPLHIDPEIARNAGWERPILHGLSTMGLVARALIHACCEGQAHRLREIALRFIAPVYPGDTIRTFIWQDGETLHFRADAAERNVRVIENGLGLMADQSSF</sequence>
<feature type="domain" description="MaoC-like" evidence="1">
    <location>
        <begin position="165"/>
        <end position="279"/>
    </location>
</feature>
<dbReference type="SUPFAM" id="SSF54637">
    <property type="entry name" value="Thioesterase/thiol ester dehydrase-isomerase"/>
    <property type="match status" value="2"/>
</dbReference>
<gene>
    <name evidence="3" type="ORF">WG900_14035</name>
</gene>
<dbReference type="Proteomes" id="UP001379235">
    <property type="component" value="Unassembled WGS sequence"/>
</dbReference>
<dbReference type="Pfam" id="PF22622">
    <property type="entry name" value="MFE-2_hydrat-2_N"/>
    <property type="match status" value="1"/>
</dbReference>
<proteinExistence type="predicted"/>
<dbReference type="Gene3D" id="3.10.129.10">
    <property type="entry name" value="Hotdog Thioesterase"/>
    <property type="match status" value="1"/>
</dbReference>
<protein>
    <submittedName>
        <fullName evidence="3">MaoC/PaaZ C-terminal domain-containing protein</fullName>
    </submittedName>
</protein>
<name>A0ABU8SAN8_9SPHN</name>
<dbReference type="CDD" id="cd03448">
    <property type="entry name" value="HDE_HSD"/>
    <property type="match status" value="1"/>
</dbReference>
<accession>A0ABU8SAN8</accession>
<comment type="caution">
    <text evidence="3">The sequence shown here is derived from an EMBL/GenBank/DDBJ whole genome shotgun (WGS) entry which is preliminary data.</text>
</comment>
<dbReference type="RefSeq" id="WP_339967902.1">
    <property type="nucleotide sequence ID" value="NZ_JBBHJY010000007.1"/>
</dbReference>
<dbReference type="Pfam" id="PF01575">
    <property type="entry name" value="MaoC_dehydratas"/>
    <property type="match status" value="1"/>
</dbReference>
<dbReference type="EMBL" id="JBBHJY010000007">
    <property type="protein sequence ID" value="MEJ6011038.1"/>
    <property type="molecule type" value="Genomic_DNA"/>
</dbReference>
<reference evidence="3 4" key="1">
    <citation type="submission" date="2024-03" db="EMBL/GenBank/DDBJ databases">
        <authorList>
            <person name="Jo J.-H."/>
        </authorList>
    </citation>
    <scope>NUCLEOTIDE SEQUENCE [LARGE SCALE GENOMIC DNA]</scope>
    <source>
        <strain evidence="3 4">AS3R-12</strain>
    </source>
</reference>
<evidence type="ECO:0000259" key="2">
    <source>
        <dbReference type="Pfam" id="PF22622"/>
    </source>
</evidence>
<feature type="domain" description="Peroxisomal multifunctional enzyme type 2-like N-terminal" evidence="2">
    <location>
        <begin position="22"/>
        <end position="145"/>
    </location>
</feature>
<dbReference type="PANTHER" id="PTHR13078:SF56">
    <property type="entry name" value="PEROXISOMAL MULTIFUNCTIONAL ENZYME TYPE 2"/>
    <property type="match status" value="1"/>
</dbReference>